<keyword evidence="4 7" id="KW-0812">Transmembrane</keyword>
<keyword evidence="5 7" id="KW-1133">Transmembrane helix</keyword>
<evidence type="ECO:0000256" key="4">
    <source>
        <dbReference type="ARBA" id="ARBA00022692"/>
    </source>
</evidence>
<evidence type="ECO:0000256" key="1">
    <source>
        <dbReference type="ARBA" id="ARBA00004651"/>
    </source>
</evidence>
<dbReference type="GO" id="GO:0005886">
    <property type="term" value="C:plasma membrane"/>
    <property type="evidence" value="ECO:0007669"/>
    <property type="project" value="UniProtKB-SubCell"/>
</dbReference>
<dbReference type="PANTHER" id="PTHR43744:SF9">
    <property type="entry name" value="POLYGALACTURONAN_RHAMNOGALACTURONAN TRANSPORT SYSTEM PERMEASE PROTEIN YTCP"/>
    <property type="match status" value="1"/>
</dbReference>
<dbReference type="InterPro" id="IPR035906">
    <property type="entry name" value="MetI-like_sf"/>
</dbReference>
<dbReference type="PROSITE" id="PS50928">
    <property type="entry name" value="ABC_TM1"/>
    <property type="match status" value="1"/>
</dbReference>
<evidence type="ECO:0000256" key="3">
    <source>
        <dbReference type="ARBA" id="ARBA00022475"/>
    </source>
</evidence>
<comment type="caution">
    <text evidence="9">The sequence shown here is derived from an EMBL/GenBank/DDBJ whole genome shotgun (WGS) entry which is preliminary data.</text>
</comment>
<feature type="transmembrane region" description="Helical" evidence="7">
    <location>
        <begin position="109"/>
        <end position="131"/>
    </location>
</feature>
<evidence type="ECO:0000256" key="7">
    <source>
        <dbReference type="SAM" id="Phobius"/>
    </source>
</evidence>
<keyword evidence="3" id="KW-1003">Cell membrane</keyword>
<dbReference type="SUPFAM" id="SSF161098">
    <property type="entry name" value="MetI-like"/>
    <property type="match status" value="1"/>
</dbReference>
<keyword evidence="2" id="KW-0813">Transport</keyword>
<feature type="transmembrane region" description="Helical" evidence="7">
    <location>
        <begin position="71"/>
        <end position="97"/>
    </location>
</feature>
<evidence type="ECO:0000313" key="10">
    <source>
        <dbReference type="Proteomes" id="UP000092024"/>
    </source>
</evidence>
<protein>
    <submittedName>
        <fullName evidence="9">Sugar ABC transporter permease</fullName>
    </submittedName>
</protein>
<dbReference type="EMBL" id="LYPA01000059">
    <property type="protein sequence ID" value="OBR65280.1"/>
    <property type="molecule type" value="Genomic_DNA"/>
</dbReference>
<feature type="transmembrane region" description="Helical" evidence="7">
    <location>
        <begin position="181"/>
        <end position="206"/>
    </location>
</feature>
<feature type="domain" description="ABC transmembrane type-1" evidence="8">
    <location>
        <begin position="71"/>
        <end position="276"/>
    </location>
</feature>
<sequence>MTYNKTHQTVSHILLLLVTLAMIIPLLLLFISSVTDEKALVANGYSFFPEKLSLNAYGYISTNSGTIFKAYGITIIATAIGTAVGVLITAMMGFALSIKGLPGKNAISFFVYFTMLFNGGLVPSYIMWTSLGTVNTIWAYVVPFLLTNAFSIILIRSYFASNIPNELYDSAKIDGAGFFRIFMVIGMPLGKPILVTIGLFSCLNYWNDWQNGLYFITDPDMLSIQALLNKMNQNLQAVITYTSTSSSSTATLPHVSIRMAIAFVAILPILVMYPFLQKYFASGIMGGAVKG</sequence>
<reference evidence="9 10" key="1">
    <citation type="submission" date="2016-05" db="EMBL/GenBank/DDBJ databases">
        <title>Paenibacillus oryzae. sp. nov., isolated from the rice root.</title>
        <authorList>
            <person name="Zhang J."/>
            <person name="Zhang X."/>
        </authorList>
    </citation>
    <scope>NUCLEOTIDE SEQUENCE [LARGE SCALE GENOMIC DNA]</scope>
    <source>
        <strain evidence="9 10">1DrF-4</strain>
    </source>
</reference>
<feature type="transmembrane region" description="Helical" evidence="7">
    <location>
        <begin position="12"/>
        <end position="31"/>
    </location>
</feature>
<keyword evidence="6 7" id="KW-0472">Membrane</keyword>
<evidence type="ECO:0000256" key="2">
    <source>
        <dbReference type="ARBA" id="ARBA00022448"/>
    </source>
</evidence>
<evidence type="ECO:0000256" key="5">
    <source>
        <dbReference type="ARBA" id="ARBA00022989"/>
    </source>
</evidence>
<dbReference type="CDD" id="cd06261">
    <property type="entry name" value="TM_PBP2"/>
    <property type="match status" value="1"/>
</dbReference>
<feature type="transmembrane region" description="Helical" evidence="7">
    <location>
        <begin position="255"/>
        <end position="276"/>
    </location>
</feature>
<dbReference type="RefSeq" id="WP_068683471.1">
    <property type="nucleotide sequence ID" value="NZ_LYPA01000059.1"/>
</dbReference>
<accession>A0A1A5YIP2</accession>
<dbReference type="AlphaFoldDB" id="A0A1A5YIP2"/>
<dbReference type="Gene3D" id="1.10.3720.10">
    <property type="entry name" value="MetI-like"/>
    <property type="match status" value="1"/>
</dbReference>
<evidence type="ECO:0000259" key="8">
    <source>
        <dbReference type="PROSITE" id="PS50928"/>
    </source>
</evidence>
<organism evidence="9 10">
    <name type="scientific">Paenibacillus oryzae</name>
    <dbReference type="NCBI Taxonomy" id="1844972"/>
    <lineage>
        <taxon>Bacteria</taxon>
        <taxon>Bacillati</taxon>
        <taxon>Bacillota</taxon>
        <taxon>Bacilli</taxon>
        <taxon>Bacillales</taxon>
        <taxon>Paenibacillaceae</taxon>
        <taxon>Paenibacillus</taxon>
    </lineage>
</organism>
<evidence type="ECO:0000256" key="6">
    <source>
        <dbReference type="ARBA" id="ARBA00023136"/>
    </source>
</evidence>
<proteinExistence type="predicted"/>
<gene>
    <name evidence="9" type="ORF">A7K91_20065</name>
</gene>
<dbReference type="GO" id="GO:0055085">
    <property type="term" value="P:transmembrane transport"/>
    <property type="evidence" value="ECO:0007669"/>
    <property type="project" value="InterPro"/>
</dbReference>
<dbReference type="Proteomes" id="UP000092024">
    <property type="component" value="Unassembled WGS sequence"/>
</dbReference>
<comment type="subcellular location">
    <subcellularLocation>
        <location evidence="1">Cell membrane</location>
        <topology evidence="1">Multi-pass membrane protein</topology>
    </subcellularLocation>
</comment>
<feature type="transmembrane region" description="Helical" evidence="7">
    <location>
        <begin position="137"/>
        <end position="160"/>
    </location>
</feature>
<dbReference type="InterPro" id="IPR000515">
    <property type="entry name" value="MetI-like"/>
</dbReference>
<dbReference type="STRING" id="1844972.A7K91_20065"/>
<dbReference type="OrthoDB" id="157184at2"/>
<name>A0A1A5YIP2_9BACL</name>
<dbReference type="PANTHER" id="PTHR43744">
    <property type="entry name" value="ABC TRANSPORTER PERMEASE PROTEIN MG189-RELATED-RELATED"/>
    <property type="match status" value="1"/>
</dbReference>
<evidence type="ECO:0000313" key="9">
    <source>
        <dbReference type="EMBL" id="OBR65280.1"/>
    </source>
</evidence>
<keyword evidence="10" id="KW-1185">Reference proteome</keyword>